<dbReference type="Pfam" id="PF00484">
    <property type="entry name" value="Pro_CA"/>
    <property type="match status" value="1"/>
</dbReference>
<keyword evidence="2 4" id="KW-0479">Metal-binding</keyword>
<reference evidence="6 7" key="1">
    <citation type="journal article" date="2016" name="Mol. Biol. Evol.">
        <title>Comparative Genomics of Early-Diverging Mushroom-Forming Fungi Provides Insights into the Origins of Lignocellulose Decay Capabilities.</title>
        <authorList>
            <person name="Nagy L.G."/>
            <person name="Riley R."/>
            <person name="Tritt A."/>
            <person name="Adam C."/>
            <person name="Daum C."/>
            <person name="Floudas D."/>
            <person name="Sun H."/>
            <person name="Yadav J.S."/>
            <person name="Pangilinan J."/>
            <person name="Larsson K.H."/>
            <person name="Matsuura K."/>
            <person name="Barry K."/>
            <person name="Labutti K."/>
            <person name="Kuo R."/>
            <person name="Ohm R.A."/>
            <person name="Bhattacharya S.S."/>
            <person name="Shirouzu T."/>
            <person name="Yoshinaga Y."/>
            <person name="Martin F.M."/>
            <person name="Grigoriev I.V."/>
            <person name="Hibbett D.S."/>
        </authorList>
    </citation>
    <scope>NUCLEOTIDE SEQUENCE [LARGE SCALE GENOMIC DNA]</scope>
    <source>
        <strain evidence="6 7">HHB12733</strain>
    </source>
</reference>
<dbReference type="EC" id="4.2.1.1" evidence="5"/>
<feature type="binding site" evidence="4">
    <location>
        <position position="35"/>
    </location>
    <ligand>
        <name>Zn(2+)</name>
        <dbReference type="ChEBI" id="CHEBI:29105"/>
    </ligand>
</feature>
<evidence type="ECO:0000256" key="1">
    <source>
        <dbReference type="ARBA" id="ARBA00006217"/>
    </source>
</evidence>
<evidence type="ECO:0000256" key="5">
    <source>
        <dbReference type="RuleBase" id="RU003956"/>
    </source>
</evidence>
<feature type="binding site" evidence="4">
    <location>
        <position position="90"/>
    </location>
    <ligand>
        <name>Zn(2+)</name>
        <dbReference type="ChEBI" id="CHEBI:29105"/>
    </ligand>
</feature>
<dbReference type="OrthoDB" id="10248475at2759"/>
<dbReference type="EMBL" id="KV423988">
    <property type="protein sequence ID" value="KZT55846.1"/>
    <property type="molecule type" value="Genomic_DNA"/>
</dbReference>
<feature type="binding site" evidence="4">
    <location>
        <position position="87"/>
    </location>
    <ligand>
        <name>Zn(2+)</name>
        <dbReference type="ChEBI" id="CHEBI:29105"/>
    </ligand>
</feature>
<dbReference type="STRING" id="1353952.A0A165EZ47"/>
<evidence type="ECO:0000256" key="3">
    <source>
        <dbReference type="ARBA" id="ARBA00022833"/>
    </source>
</evidence>
<keyword evidence="5" id="KW-0456">Lyase</keyword>
<dbReference type="Proteomes" id="UP000076842">
    <property type="component" value="Unassembled WGS sequence"/>
</dbReference>
<dbReference type="PANTHER" id="PTHR43175:SF3">
    <property type="entry name" value="CARBON DISULFIDE HYDROLASE"/>
    <property type="match status" value="1"/>
</dbReference>
<sequence length="160" mass="17411">MSAEQYAAANEKYAASFTQGDLALPPSKHTIVVTCMDARIDPAASLGINLGEAHVIRNAGGRATDALRSILISQRLLGTSEIVLYHHTGCGMLTFRDEDIRAKLGNTPEAEEIAFLPFGDLEKSVKDDVKYLKEHPLVLKDAKISGWIYEVESGKVKQVA</sequence>
<accession>A0A165EZ47</accession>
<dbReference type="CDD" id="cd03379">
    <property type="entry name" value="beta_CA_cladeD"/>
    <property type="match status" value="1"/>
</dbReference>
<dbReference type="InterPro" id="IPR036874">
    <property type="entry name" value="Carbonic_anhydrase_sf"/>
</dbReference>
<dbReference type="SUPFAM" id="SSF53056">
    <property type="entry name" value="beta-carbonic anhydrase, cab"/>
    <property type="match status" value="1"/>
</dbReference>
<evidence type="ECO:0000313" key="6">
    <source>
        <dbReference type="EMBL" id="KZT55846.1"/>
    </source>
</evidence>
<dbReference type="InParanoid" id="A0A165EZ47"/>
<comment type="catalytic activity">
    <reaction evidence="5">
        <text>hydrogencarbonate + H(+) = CO2 + H2O</text>
        <dbReference type="Rhea" id="RHEA:10748"/>
        <dbReference type="ChEBI" id="CHEBI:15377"/>
        <dbReference type="ChEBI" id="CHEBI:15378"/>
        <dbReference type="ChEBI" id="CHEBI:16526"/>
        <dbReference type="ChEBI" id="CHEBI:17544"/>
        <dbReference type="EC" id="4.2.1.1"/>
    </reaction>
</comment>
<comment type="cofactor">
    <cofactor evidence="4">
        <name>Zn(2+)</name>
        <dbReference type="ChEBI" id="CHEBI:29105"/>
    </cofactor>
    <text evidence="4">Binds 1 zinc ion per subunit.</text>
</comment>
<name>A0A165EZ47_9BASI</name>
<dbReference type="SMART" id="SM00947">
    <property type="entry name" value="Pro_CA"/>
    <property type="match status" value="1"/>
</dbReference>
<evidence type="ECO:0000256" key="4">
    <source>
        <dbReference type="PIRSR" id="PIRSR601765-1"/>
    </source>
</evidence>
<dbReference type="Gene3D" id="3.40.1050.10">
    <property type="entry name" value="Carbonic anhydrase"/>
    <property type="match status" value="1"/>
</dbReference>
<dbReference type="InterPro" id="IPR001765">
    <property type="entry name" value="Carbonic_anhydrase"/>
</dbReference>
<dbReference type="PANTHER" id="PTHR43175">
    <property type="entry name" value="CARBONIC ANHYDRASE"/>
    <property type="match status" value="1"/>
</dbReference>
<dbReference type="GO" id="GO:0008270">
    <property type="term" value="F:zinc ion binding"/>
    <property type="evidence" value="ECO:0007669"/>
    <property type="project" value="UniProtKB-UniRule"/>
</dbReference>
<feature type="binding site" evidence="4">
    <location>
        <position position="37"/>
    </location>
    <ligand>
        <name>Zn(2+)</name>
        <dbReference type="ChEBI" id="CHEBI:29105"/>
    </ligand>
</feature>
<organism evidence="6 7">
    <name type="scientific">Calocera cornea HHB12733</name>
    <dbReference type="NCBI Taxonomy" id="1353952"/>
    <lineage>
        <taxon>Eukaryota</taxon>
        <taxon>Fungi</taxon>
        <taxon>Dikarya</taxon>
        <taxon>Basidiomycota</taxon>
        <taxon>Agaricomycotina</taxon>
        <taxon>Dacrymycetes</taxon>
        <taxon>Dacrymycetales</taxon>
        <taxon>Dacrymycetaceae</taxon>
        <taxon>Calocera</taxon>
    </lineage>
</organism>
<keyword evidence="7" id="KW-1185">Reference proteome</keyword>
<dbReference type="AlphaFoldDB" id="A0A165EZ47"/>
<comment type="function">
    <text evidence="5">Reversible hydration of carbon dioxide.</text>
</comment>
<evidence type="ECO:0000256" key="2">
    <source>
        <dbReference type="ARBA" id="ARBA00022723"/>
    </source>
</evidence>
<proteinExistence type="inferred from homology"/>
<keyword evidence="3 4" id="KW-0862">Zinc</keyword>
<comment type="similarity">
    <text evidence="1 5">Belongs to the beta-class carbonic anhydrase family.</text>
</comment>
<gene>
    <name evidence="6" type="ORF">CALCODRAFT_484490</name>
</gene>
<evidence type="ECO:0000313" key="7">
    <source>
        <dbReference type="Proteomes" id="UP000076842"/>
    </source>
</evidence>
<dbReference type="GO" id="GO:0004089">
    <property type="term" value="F:carbonate dehydratase activity"/>
    <property type="evidence" value="ECO:0007669"/>
    <property type="project" value="UniProtKB-UniRule"/>
</dbReference>
<protein>
    <recommendedName>
        <fullName evidence="5">Carbonic anhydrase</fullName>
        <ecNumber evidence="5">4.2.1.1</ecNumber>
    </recommendedName>
    <alternativeName>
        <fullName evidence="5">Carbonate dehydratase</fullName>
    </alternativeName>
</protein>